<proteinExistence type="predicted"/>
<evidence type="ECO:0008006" key="3">
    <source>
        <dbReference type="Google" id="ProtNLM"/>
    </source>
</evidence>
<dbReference type="GO" id="GO:0006935">
    <property type="term" value="P:chemotaxis"/>
    <property type="evidence" value="ECO:0007669"/>
    <property type="project" value="InterPro"/>
</dbReference>
<organism evidence="1 2">
    <name type="scientific">Methanoculleus bourgensis</name>
    <dbReference type="NCBI Taxonomy" id="83986"/>
    <lineage>
        <taxon>Archaea</taxon>
        <taxon>Methanobacteriati</taxon>
        <taxon>Methanobacteriota</taxon>
        <taxon>Stenosarchaea group</taxon>
        <taxon>Methanomicrobia</taxon>
        <taxon>Methanomicrobiales</taxon>
        <taxon>Methanomicrobiaceae</taxon>
        <taxon>Methanoculleus</taxon>
    </lineage>
</organism>
<dbReference type="Pfam" id="PF04283">
    <property type="entry name" value="CheF-arch"/>
    <property type="match status" value="1"/>
</dbReference>
<dbReference type="InterPro" id="IPR007381">
    <property type="entry name" value="CheF1/F2"/>
</dbReference>
<evidence type="ECO:0000313" key="2">
    <source>
        <dbReference type="Proteomes" id="UP000069850"/>
    </source>
</evidence>
<dbReference type="AlphaFoldDB" id="A0A0X3BQ21"/>
<name>A0A0X3BQ21_9EURY</name>
<evidence type="ECO:0000313" key="1">
    <source>
        <dbReference type="EMBL" id="CVK33634.1"/>
    </source>
</evidence>
<gene>
    <name evidence="1" type="ORF">MMAB1_2421</name>
</gene>
<dbReference type="EMBL" id="LT158599">
    <property type="protein sequence ID" value="CVK33634.1"/>
    <property type="molecule type" value="Genomic_DNA"/>
</dbReference>
<dbReference type="PANTHER" id="PTHR42201">
    <property type="entry name" value="TAXIS PROTEIN"/>
    <property type="match status" value="1"/>
</dbReference>
<dbReference type="PANTHER" id="PTHR42201:SF1">
    <property type="entry name" value="TAXIS PROTEIN"/>
    <property type="match status" value="1"/>
</dbReference>
<accession>A0A0X3BQ21</accession>
<dbReference type="KEGG" id="mema:MMAB1_2421"/>
<reference evidence="1 2" key="1">
    <citation type="submission" date="2016-01" db="EMBL/GenBank/DDBJ databases">
        <authorList>
            <person name="Manzoor S."/>
        </authorList>
    </citation>
    <scope>NUCLEOTIDE SEQUENCE [LARGE SCALE GENOMIC DNA]</scope>
    <source>
        <strain evidence="1">Methanoculleus sp MAB1</strain>
    </source>
</reference>
<sequence>MMKSVPVKVEHEGKWIPTTMGIGEDRIHIGAPLDCEIPYKSMVDLEEKKNQVLITAGPDAEETYRIASVEKVLSVLKKFVITQCSAYRLNAFFMSPAIRGGVLVQDAHWEKGAIAVMKTGIWFVSQESQVCIPLGDVAGIEFTRREIQEKDLDVVKIDHLIENEVVTSFVLCPKTTLQVLYNFLSEATQNTKYDEELDPLTGQVAMLVYSGMDSSAIENMLKLSHKDLDAIYERLLATGFAEVLYVRKEIQLTAKGVRYISDAVKSPTN</sequence>
<protein>
    <recommendedName>
        <fullName evidence="3">Chemotaxis signal transduction system protein F from archaea</fullName>
    </recommendedName>
</protein>
<dbReference type="Proteomes" id="UP000069850">
    <property type="component" value="Chromosome 1"/>
</dbReference>